<gene>
    <name evidence="2" type="ORF">GS597_05605</name>
</gene>
<reference evidence="2" key="1">
    <citation type="submission" date="2019-12" db="EMBL/GenBank/DDBJ databases">
        <title>High-Quality draft genome sequences of three cyanobacteria isolated from the limestone walls of the Old Cathedral of Coimbra.</title>
        <authorList>
            <person name="Tiago I."/>
            <person name="Soares F."/>
            <person name="Portugal A."/>
        </authorList>
    </citation>
    <scope>NUCLEOTIDE SEQUENCE [LARGE SCALE GENOMIC DNA]</scope>
    <source>
        <strain evidence="2">C</strain>
    </source>
</reference>
<name>A0A8K2A7E4_9CYAN</name>
<comment type="caution">
    <text evidence="2">The sequence shown here is derived from an EMBL/GenBank/DDBJ whole genome shotgun (WGS) entry which is preliminary data.</text>
</comment>
<evidence type="ECO:0000313" key="3">
    <source>
        <dbReference type="Proteomes" id="UP000607397"/>
    </source>
</evidence>
<keyword evidence="3" id="KW-1185">Reference proteome</keyword>
<proteinExistence type="predicted"/>
<evidence type="ECO:0000256" key="1">
    <source>
        <dbReference type="SAM" id="MobiDB-lite"/>
    </source>
</evidence>
<dbReference type="Proteomes" id="UP000607397">
    <property type="component" value="Unassembled WGS sequence"/>
</dbReference>
<dbReference type="EMBL" id="WVIC01000008">
    <property type="protein sequence ID" value="NCJ05995.1"/>
    <property type="molecule type" value="Genomic_DNA"/>
</dbReference>
<feature type="compositionally biased region" description="Polar residues" evidence="1">
    <location>
        <begin position="184"/>
        <end position="199"/>
    </location>
</feature>
<accession>A0A8K2A7E4</accession>
<evidence type="ECO:0000313" key="2">
    <source>
        <dbReference type="EMBL" id="NCJ05995.1"/>
    </source>
</evidence>
<sequence length="199" mass="22418">MPAAHLPSARFRKATEFPQTIAGLEQADADALYTEMRDCLVFTNRSRGQLIRRNEEHKAKAGLLKTDIQRLQGIISQLATEKQQISAANQAIIQDLTVEIAKMATHLDELSLAFDGVAEIETADQSQWHFVSLPNRFFRFLKAVKAVVLWWRSEHPLAPTELSASQTHTLPGASEDLDRRHNPQMYTDSASVNRSLLDR</sequence>
<organism evidence="2 3">
    <name type="scientific">Petrachloros mirabilis ULC683</name>
    <dbReference type="NCBI Taxonomy" id="2781853"/>
    <lineage>
        <taxon>Bacteria</taxon>
        <taxon>Bacillati</taxon>
        <taxon>Cyanobacteriota</taxon>
        <taxon>Cyanophyceae</taxon>
        <taxon>Synechococcales</taxon>
        <taxon>Petrachlorosaceae</taxon>
        <taxon>Petrachloros</taxon>
        <taxon>Petrachloros mirabilis</taxon>
    </lineage>
</organism>
<dbReference type="RefSeq" id="WP_161824472.1">
    <property type="nucleotide sequence ID" value="NZ_WVIC01000008.1"/>
</dbReference>
<protein>
    <submittedName>
        <fullName evidence="2">Uncharacterized protein</fullName>
    </submittedName>
</protein>
<feature type="region of interest" description="Disordered" evidence="1">
    <location>
        <begin position="162"/>
        <end position="199"/>
    </location>
</feature>
<dbReference type="AlphaFoldDB" id="A0A8K2A7E4"/>